<dbReference type="Pfam" id="PF11823">
    <property type="entry name" value="Se_S_carrier"/>
    <property type="match status" value="1"/>
</dbReference>
<sequence length="91" mass="10548">MDSEIFYVISFDSTNHAMQTEKNIMKHFEIAIIPTPREITRSCGLSIKIFSLDIEKIIDYVKKLTFTYGLYSVSNKKIDGKRKIKSILVNE</sequence>
<gene>
    <name evidence="2" type="ORF">SAMN02745207_00725</name>
</gene>
<proteinExistence type="predicted"/>
<organism evidence="2 3">
    <name type="scientific">Clostridium grantii DSM 8605</name>
    <dbReference type="NCBI Taxonomy" id="1121316"/>
    <lineage>
        <taxon>Bacteria</taxon>
        <taxon>Bacillati</taxon>
        <taxon>Bacillota</taxon>
        <taxon>Clostridia</taxon>
        <taxon>Eubacteriales</taxon>
        <taxon>Clostridiaceae</taxon>
        <taxon>Clostridium</taxon>
    </lineage>
</organism>
<dbReference type="OrthoDB" id="3192849at2"/>
<name>A0A1M5S2L6_9CLOT</name>
<protein>
    <recommendedName>
        <fullName evidence="1">Putative Se/S carrier protein-like domain-containing protein</fullName>
    </recommendedName>
</protein>
<dbReference type="Proteomes" id="UP000184447">
    <property type="component" value="Unassembled WGS sequence"/>
</dbReference>
<evidence type="ECO:0000313" key="3">
    <source>
        <dbReference type="Proteomes" id="UP000184447"/>
    </source>
</evidence>
<dbReference type="AlphaFoldDB" id="A0A1M5S2L6"/>
<accession>A0A1M5S2L6</accession>
<dbReference type="InterPro" id="IPR021778">
    <property type="entry name" value="Se/S_carrier-like"/>
</dbReference>
<keyword evidence="3" id="KW-1185">Reference proteome</keyword>
<reference evidence="2 3" key="1">
    <citation type="submission" date="2016-11" db="EMBL/GenBank/DDBJ databases">
        <authorList>
            <person name="Jaros S."/>
            <person name="Januszkiewicz K."/>
            <person name="Wedrychowicz H."/>
        </authorList>
    </citation>
    <scope>NUCLEOTIDE SEQUENCE [LARGE SCALE GENOMIC DNA]</scope>
    <source>
        <strain evidence="2 3">DSM 8605</strain>
    </source>
</reference>
<dbReference type="EMBL" id="FQXM01000004">
    <property type="protein sequence ID" value="SHH32759.1"/>
    <property type="molecule type" value="Genomic_DNA"/>
</dbReference>
<dbReference type="STRING" id="1121316.SAMN02745207_00725"/>
<evidence type="ECO:0000313" key="2">
    <source>
        <dbReference type="EMBL" id="SHH32759.1"/>
    </source>
</evidence>
<feature type="domain" description="Putative Se/S carrier protein-like" evidence="1">
    <location>
        <begin position="7"/>
        <end position="63"/>
    </location>
</feature>
<dbReference type="RefSeq" id="WP_073337081.1">
    <property type="nucleotide sequence ID" value="NZ_FQXM01000004.1"/>
</dbReference>
<evidence type="ECO:0000259" key="1">
    <source>
        <dbReference type="Pfam" id="PF11823"/>
    </source>
</evidence>